<dbReference type="InterPro" id="IPR017853">
    <property type="entry name" value="GH"/>
</dbReference>
<dbReference type="Gene3D" id="3.40.50.880">
    <property type="match status" value="1"/>
</dbReference>
<dbReference type="CDD" id="cd22842">
    <property type="entry name" value="Gal_Rha_Lectin_BGal"/>
    <property type="match status" value="1"/>
</dbReference>
<dbReference type="NCBIfam" id="TIGR03800">
    <property type="entry name" value="PLP_synth_Pdx2"/>
    <property type="match status" value="1"/>
</dbReference>
<evidence type="ECO:0000256" key="9">
    <source>
        <dbReference type="RuleBase" id="RU003679"/>
    </source>
</evidence>
<dbReference type="PRINTS" id="PR00742">
    <property type="entry name" value="GLHYDRLASE35"/>
</dbReference>
<evidence type="ECO:0000313" key="11">
    <source>
        <dbReference type="EMBL" id="KAH6828005.1"/>
    </source>
</evidence>
<feature type="domain" description="SUEL-type lectin" evidence="10">
    <location>
        <begin position="1016"/>
        <end position="1102"/>
    </location>
</feature>
<dbReference type="PROSITE" id="PS51130">
    <property type="entry name" value="PDXT_SNO_2"/>
    <property type="match status" value="1"/>
</dbReference>
<comment type="catalytic activity">
    <reaction evidence="1 8">
        <text>Hydrolysis of terminal non-reducing beta-D-galactose residues in beta-D-galactosides.</text>
        <dbReference type="EC" id="3.2.1.23"/>
    </reaction>
</comment>
<proteinExistence type="inferred from homology"/>
<dbReference type="PANTHER" id="PTHR23421">
    <property type="entry name" value="BETA-GALACTOSIDASE RELATED"/>
    <property type="match status" value="1"/>
</dbReference>
<dbReference type="GO" id="GO:0030246">
    <property type="term" value="F:carbohydrate binding"/>
    <property type="evidence" value="ECO:0007669"/>
    <property type="project" value="InterPro"/>
</dbReference>
<evidence type="ECO:0000256" key="5">
    <source>
        <dbReference type="ARBA" id="ARBA00022729"/>
    </source>
</evidence>
<dbReference type="Pfam" id="PF02140">
    <property type="entry name" value="SUEL_Lectin"/>
    <property type="match status" value="1"/>
</dbReference>
<dbReference type="Pfam" id="PF01174">
    <property type="entry name" value="SNO"/>
    <property type="match status" value="1"/>
</dbReference>
<dbReference type="CDD" id="cd01749">
    <property type="entry name" value="GATase1_PB"/>
    <property type="match status" value="1"/>
</dbReference>
<evidence type="ECO:0000256" key="1">
    <source>
        <dbReference type="ARBA" id="ARBA00001412"/>
    </source>
</evidence>
<name>A0AAD4J6B4_PERFH</name>
<dbReference type="InterPro" id="IPR021196">
    <property type="entry name" value="PdxT/SNO_CS"/>
</dbReference>
<dbReference type="SUPFAM" id="SSF52317">
    <property type="entry name" value="Class I glutamine amidotransferase-like"/>
    <property type="match status" value="1"/>
</dbReference>
<keyword evidence="12" id="KW-1185">Reference proteome</keyword>
<dbReference type="FunFam" id="3.20.20.80:FF:000006">
    <property type="entry name" value="Beta-galactosidase"/>
    <property type="match status" value="1"/>
</dbReference>
<dbReference type="InterPro" id="IPR031330">
    <property type="entry name" value="Gly_Hdrlase_35_cat"/>
</dbReference>
<dbReference type="InterPro" id="IPR002161">
    <property type="entry name" value="PdxT/SNO"/>
</dbReference>
<evidence type="ECO:0000259" key="10">
    <source>
        <dbReference type="PROSITE" id="PS50228"/>
    </source>
</evidence>
<protein>
    <recommendedName>
        <fullName evidence="4 8">Beta-galactosidase</fullName>
        <ecNumber evidence="4 8">3.2.1.23</ecNumber>
    </recommendedName>
</protein>
<keyword evidence="5" id="KW-0732">Signal</keyword>
<dbReference type="Gene3D" id="3.20.20.80">
    <property type="entry name" value="Glycosidases"/>
    <property type="match status" value="1"/>
</dbReference>
<evidence type="ECO:0000256" key="8">
    <source>
        <dbReference type="RuleBase" id="RU000675"/>
    </source>
</evidence>
<dbReference type="AlphaFoldDB" id="A0AAD4J6B4"/>
<dbReference type="SUPFAM" id="SSF51445">
    <property type="entry name" value="(Trans)glycosidases"/>
    <property type="match status" value="1"/>
</dbReference>
<dbReference type="InterPro" id="IPR000922">
    <property type="entry name" value="Lectin_gal-bd_dom"/>
</dbReference>
<evidence type="ECO:0000256" key="6">
    <source>
        <dbReference type="ARBA" id="ARBA00022801"/>
    </source>
</evidence>
<dbReference type="GO" id="GO:0004359">
    <property type="term" value="F:glutaminase activity"/>
    <property type="evidence" value="ECO:0007669"/>
    <property type="project" value="InterPro"/>
</dbReference>
<evidence type="ECO:0000256" key="3">
    <source>
        <dbReference type="ARBA" id="ARBA00009809"/>
    </source>
</evidence>
<dbReference type="PROSITE" id="PS50228">
    <property type="entry name" value="SUEL_LECTIN"/>
    <property type="match status" value="1"/>
</dbReference>
<dbReference type="InterPro" id="IPR008979">
    <property type="entry name" value="Galactose-bd-like_sf"/>
</dbReference>
<evidence type="ECO:0000256" key="7">
    <source>
        <dbReference type="ARBA" id="ARBA00023295"/>
    </source>
</evidence>
<dbReference type="PROSITE" id="PS01236">
    <property type="entry name" value="PDXT_SNO_1"/>
    <property type="match status" value="1"/>
</dbReference>
<dbReference type="Gene3D" id="2.60.120.260">
    <property type="entry name" value="Galactose-binding domain-like"/>
    <property type="match status" value="1"/>
</dbReference>
<keyword evidence="6 8" id="KW-0378">Hydrolase</keyword>
<dbReference type="Gene3D" id="2.60.120.740">
    <property type="match status" value="1"/>
</dbReference>
<evidence type="ECO:0000256" key="2">
    <source>
        <dbReference type="ARBA" id="ARBA00008345"/>
    </source>
</evidence>
<dbReference type="InterPro" id="IPR001944">
    <property type="entry name" value="Glycoside_Hdrlase_35"/>
</dbReference>
<dbReference type="InterPro" id="IPR043159">
    <property type="entry name" value="Lectin_gal-bd_sf"/>
</dbReference>
<dbReference type="Pfam" id="PF17834">
    <property type="entry name" value="GHD"/>
    <property type="match status" value="1"/>
</dbReference>
<gene>
    <name evidence="11" type="ORF">C2S53_015168</name>
</gene>
<dbReference type="PROSITE" id="PS01182">
    <property type="entry name" value="GLYCOSYL_HYDROL_F35"/>
    <property type="match status" value="1"/>
</dbReference>
<dbReference type="GO" id="GO:0004565">
    <property type="term" value="F:beta-galactosidase activity"/>
    <property type="evidence" value="ECO:0007669"/>
    <property type="project" value="UniProtKB-EC"/>
</dbReference>
<dbReference type="InterPro" id="IPR041392">
    <property type="entry name" value="GHD"/>
</dbReference>
<dbReference type="EMBL" id="SDAM02000132">
    <property type="protein sequence ID" value="KAH6828005.1"/>
    <property type="molecule type" value="Genomic_DNA"/>
</dbReference>
<dbReference type="InterPro" id="IPR019801">
    <property type="entry name" value="Glyco_hydro_35_CS"/>
</dbReference>
<evidence type="ECO:0000256" key="4">
    <source>
        <dbReference type="ARBA" id="ARBA00012756"/>
    </source>
</evidence>
<comment type="similarity">
    <text evidence="3 9">Belongs to the glycosyl hydrolase 35 family.</text>
</comment>
<dbReference type="FunFam" id="2.60.120.260:FF:000142">
    <property type="entry name" value="Beta-galactosidase"/>
    <property type="match status" value="1"/>
</dbReference>
<dbReference type="Pfam" id="PF01301">
    <property type="entry name" value="Glyco_hydro_35"/>
    <property type="match status" value="1"/>
</dbReference>
<dbReference type="EC" id="3.2.1.23" evidence="4 8"/>
<organism evidence="11 12">
    <name type="scientific">Perilla frutescens var. hirtella</name>
    <name type="common">Perilla citriodora</name>
    <name type="synonym">Perilla setoyensis</name>
    <dbReference type="NCBI Taxonomy" id="608512"/>
    <lineage>
        <taxon>Eukaryota</taxon>
        <taxon>Viridiplantae</taxon>
        <taxon>Streptophyta</taxon>
        <taxon>Embryophyta</taxon>
        <taxon>Tracheophyta</taxon>
        <taxon>Spermatophyta</taxon>
        <taxon>Magnoliopsida</taxon>
        <taxon>eudicotyledons</taxon>
        <taxon>Gunneridae</taxon>
        <taxon>Pentapetalae</taxon>
        <taxon>asterids</taxon>
        <taxon>lamiids</taxon>
        <taxon>Lamiales</taxon>
        <taxon>Lamiaceae</taxon>
        <taxon>Nepetoideae</taxon>
        <taxon>Elsholtzieae</taxon>
        <taxon>Perilla</taxon>
    </lineage>
</organism>
<comment type="caution">
    <text evidence="11">The sequence shown here is derived from an EMBL/GenBank/DDBJ whole genome shotgun (WGS) entry which is preliminary data.</text>
</comment>
<reference evidence="11 12" key="1">
    <citation type="journal article" date="2021" name="Nat. Commun.">
        <title>Incipient diploidization of the medicinal plant Perilla within 10,000 years.</title>
        <authorList>
            <person name="Zhang Y."/>
            <person name="Shen Q."/>
            <person name="Leng L."/>
            <person name="Zhang D."/>
            <person name="Chen S."/>
            <person name="Shi Y."/>
            <person name="Ning Z."/>
            <person name="Chen S."/>
        </authorList>
    </citation>
    <scope>NUCLEOTIDE SEQUENCE [LARGE SCALE GENOMIC DNA]</scope>
    <source>
        <strain evidence="12">cv. PC099</strain>
    </source>
</reference>
<dbReference type="FunFam" id="3.40.50.880:FF:000038">
    <property type="entry name" value="Predicted protein"/>
    <property type="match status" value="1"/>
</dbReference>
<dbReference type="InterPro" id="IPR029062">
    <property type="entry name" value="Class_I_gatase-like"/>
</dbReference>
<dbReference type="SUPFAM" id="SSF49785">
    <property type="entry name" value="Galactose-binding domain-like"/>
    <property type="match status" value="2"/>
</dbReference>
<evidence type="ECO:0000313" key="12">
    <source>
        <dbReference type="Proteomes" id="UP001190926"/>
    </source>
</evidence>
<accession>A0AAD4J6B4</accession>
<dbReference type="Proteomes" id="UP001190926">
    <property type="component" value="Unassembled WGS sequence"/>
</dbReference>
<comment type="similarity">
    <text evidence="2">Belongs to the glutaminase PdxT/SNO family.</text>
</comment>
<keyword evidence="7 8" id="KW-0326">Glycosidase</keyword>
<dbReference type="GO" id="GO:0042823">
    <property type="term" value="P:pyridoxal phosphate biosynthetic process"/>
    <property type="evidence" value="ECO:0007669"/>
    <property type="project" value="InterPro"/>
</dbReference>
<sequence length="1102" mass="119791">MVVGVLALQGSFNEHIAVLRRLGVKGVEIKKPEQLRSVRALIIPGGESTTMAKLAEYHNLVCSLFLSLSRYKGKKGKFPALREFVKLGNPVWGTCAGLIFLADKAIGQKAGGQDLIGGLNCTVHRNFFGSQVAFSSVLHATNWIQSFEAELSVPEIVAKEGGPPSFRGVFIRAPGILEVGPEVQVLAEVLLPSDKPAKDDATSESLEENAKAEKKVIVAVKQGTLLATAFHPELTADTRWHSYFLKMLDENSEEASSSTVTVVPSGNLSLPEPPTEELARNSSVSGSIIYQGSTCFYTASELHHHTNAVNHKIMAQPKIGTKTKWQLTKMRSGTVPALVFLLLAAAASLCSAIDVTYDGRALVIDGKRRVLVSGSIHYPRSTPDMWPDLIQKSKEGGLDIIETYVFWDFHEPVQGKYDFSGPKDLVKFIKLVGEAGLYVHLRIGPYVCAEWNYGGFPMWLHSIPGIQFRTDNEPYKVEMQKFTVKIVDLMKQNNLYATQGGPIILSQIENEYGNIDWEYGAAGKSYINWAAQMATSTNTGVPWVMCQQSNAPDPMINSCNGFYCDQFSPNSGGKPKFWTELWSGWFSSWGDPVPYRPVQDVAFAAARFYQLNGTLYHGGTNFGRTSGGPFISTSYDYDAPLDEQPKWGHLKDLHLSIKLCEEAMVSTSGVTTTLGASAEATVYESEGKCAAFLANWGDKSEAVVQFRGNTYHLPAWSVSILPDCKNVVFNTAQVNAQTGITSFVPQISDDAGSWSWFKEPVGISNTASIQSSGLVEQINTTADKTDFLWYSLTMDLTDNDPLLQGGSHLTLHVDSKGHALHAFINGNLVGNAQGKISNRGYSADIPITLQKGNNIIDLLSMTVGLQNYGSFYDVIPAGITGVYLKGLTNGLSLDLSSLTWKNQIGLGGEQDTVFKGTYPLFVSDPAFPTNSPLTWYKTTFSAPPGTSPVAIDFTGMGKGNHVPRSMLKPSGNVLVMLEEIGGDPTKISFTTREVGHFCARVAESHPAPPEMWGTINPTTPTLVLQCPNPKQIISQFHFVSFGTPQGNCGTFSKSQCHSETALGIVQKECIGRSRCSVEVSVTNFGDPCAEVTKSLAVEASCS</sequence>
<dbReference type="GO" id="GO:0005975">
    <property type="term" value="P:carbohydrate metabolic process"/>
    <property type="evidence" value="ECO:0007669"/>
    <property type="project" value="InterPro"/>
</dbReference>